<dbReference type="OrthoDB" id="7051980at2"/>
<comment type="caution">
    <text evidence="1">The sequence shown here is derived from an EMBL/GenBank/DDBJ whole genome shotgun (WGS) entry which is preliminary data.</text>
</comment>
<evidence type="ECO:0000313" key="1">
    <source>
        <dbReference type="EMBL" id="PKI80800.1"/>
    </source>
</evidence>
<dbReference type="Proteomes" id="UP000233248">
    <property type="component" value="Unassembled WGS sequence"/>
</dbReference>
<sequence length="477" mass="55924">MSNKNIAFNIYMEYIVKHPNYATQPHAFNKKGEITWVKASGQDRIDRALWWDKKIIELGVTNRADVARILHPKELKGRKPCSECGKVLSIFYIYPSKSFLEYINDEFNQNYVMYDKDIYSIIQDLLSLKVSEQDIINFFVYRLKIKERFPSIKLLENYLYHNHTHETQKGKMFSPGVMSNPPDRFDGFHTYNACCRKEKDTGRHDDNMKSYTRDRRAFVNWSDGNFTLANAIMGEYNKYKTLVTCPGCNTQKLMTADHIGPISLGFCHRKEFNPLCSSCNSKKNKNMSLKDVQQLINDEKKGIQVISWHSTYLWDKLKNKIKTDTDAKNASSIMRENMHYILTLFNIINKVPHGRNYLMTKLHPEFVKFKYKINNFTPLKEIDDKDIIKTISEAKTKVKSEKRYIEICFESLGDYDKKENRIYNNIIMKKYQKEIHALHLSLNQGVDFNDIENVVCLILNYIARDLDIKFNSSGTSI</sequence>
<dbReference type="RefSeq" id="WP_101184759.1">
    <property type="nucleotide sequence ID" value="NZ_CP031218.1"/>
</dbReference>
<keyword evidence="1" id="KW-0378">Hydrolase</keyword>
<proteinExistence type="predicted"/>
<protein>
    <submittedName>
        <fullName evidence="1">Restriction endonuclease</fullName>
    </submittedName>
</protein>
<dbReference type="AlphaFoldDB" id="A0A2N1J2M0"/>
<organism evidence="1 2">
    <name type="scientific">Malaciobacter halophilus</name>
    <dbReference type="NCBI Taxonomy" id="197482"/>
    <lineage>
        <taxon>Bacteria</taxon>
        <taxon>Pseudomonadati</taxon>
        <taxon>Campylobacterota</taxon>
        <taxon>Epsilonproteobacteria</taxon>
        <taxon>Campylobacterales</taxon>
        <taxon>Arcobacteraceae</taxon>
        <taxon>Malaciobacter</taxon>
    </lineage>
</organism>
<name>A0A2N1J2M0_9BACT</name>
<keyword evidence="1" id="KW-0255">Endonuclease</keyword>
<dbReference type="Pfam" id="PF09665">
    <property type="entry name" value="RE_Alw26IDE"/>
    <property type="match status" value="1"/>
</dbReference>
<evidence type="ECO:0000313" key="2">
    <source>
        <dbReference type="Proteomes" id="UP000233248"/>
    </source>
</evidence>
<dbReference type="KEGG" id="ahs:AHALO_1507"/>
<keyword evidence="2" id="KW-1185">Reference proteome</keyword>
<gene>
    <name evidence="1" type="ORF">CP960_07290</name>
</gene>
<reference evidence="1 2" key="1">
    <citation type="submission" date="2017-09" db="EMBL/GenBank/DDBJ databases">
        <title>Genomics of the genus Arcobacter.</title>
        <authorList>
            <person name="Perez-Cataluna A."/>
            <person name="Figueras M.J."/>
            <person name="Salas-Masso N."/>
        </authorList>
    </citation>
    <scope>NUCLEOTIDE SEQUENCE [LARGE SCALE GENOMIC DNA]</scope>
    <source>
        <strain evidence="1 2">DSM 18005</strain>
    </source>
</reference>
<dbReference type="InterPro" id="IPR014328">
    <property type="entry name" value="Restrct_endonuc_II_Alw26I"/>
</dbReference>
<dbReference type="EMBL" id="NXIF01000027">
    <property type="protein sequence ID" value="PKI80800.1"/>
    <property type="molecule type" value="Genomic_DNA"/>
</dbReference>
<keyword evidence="1" id="KW-0540">Nuclease</keyword>
<accession>A0A2N1J2M0</accession>
<dbReference type="GO" id="GO:0004519">
    <property type="term" value="F:endonuclease activity"/>
    <property type="evidence" value="ECO:0007669"/>
    <property type="project" value="UniProtKB-KW"/>
</dbReference>